<name>A0AAE3DNQ1_9FIRM</name>
<feature type="signal peptide" evidence="1">
    <location>
        <begin position="1"/>
        <end position="23"/>
    </location>
</feature>
<dbReference type="PROSITE" id="PS51257">
    <property type="entry name" value="PROKAR_LIPOPROTEIN"/>
    <property type="match status" value="1"/>
</dbReference>
<evidence type="ECO:0000313" key="3">
    <source>
        <dbReference type="Proteomes" id="UP001199355"/>
    </source>
</evidence>
<organism evidence="2 3">
    <name type="scientific">Gallintestinimicrobium propionicum</name>
    <dbReference type="NCBI Taxonomy" id="2981770"/>
    <lineage>
        <taxon>Bacteria</taxon>
        <taxon>Bacillati</taxon>
        <taxon>Bacillota</taxon>
        <taxon>Clostridia</taxon>
        <taxon>Lachnospirales</taxon>
        <taxon>Lachnospiraceae</taxon>
        <taxon>Gallintestinimicrobium</taxon>
    </lineage>
</organism>
<feature type="chain" id="PRO_5042173827" evidence="1">
    <location>
        <begin position="24"/>
        <end position="177"/>
    </location>
</feature>
<proteinExistence type="predicted"/>
<gene>
    <name evidence="2" type="ORF">LKD45_07795</name>
</gene>
<accession>A0AAE3DNQ1</accession>
<evidence type="ECO:0000256" key="1">
    <source>
        <dbReference type="SAM" id="SignalP"/>
    </source>
</evidence>
<dbReference type="AlphaFoldDB" id="A0AAE3DNQ1"/>
<dbReference type="Proteomes" id="UP001199355">
    <property type="component" value="Unassembled WGS sequence"/>
</dbReference>
<sequence>MMRAKTALASLSLLLTLSLSGCGSDSALTDYTSQMNTFYDAFSSGTLALEQIDPSSETAQEELLSGLDELTALTDSLADISVPKRYADAGIDELAAQAAEHMQEADSLYHEACSAETFDQERASAAQEHYQRAMKRIHYIGIMLQGRTPDDEEITIIHETTDWTGGDLPDTSDGTAE</sequence>
<keyword evidence="1" id="KW-0732">Signal</keyword>
<dbReference type="RefSeq" id="WP_308728187.1">
    <property type="nucleotide sequence ID" value="NZ_JAJEQF010000016.1"/>
</dbReference>
<comment type="caution">
    <text evidence="2">The sequence shown here is derived from an EMBL/GenBank/DDBJ whole genome shotgun (WGS) entry which is preliminary data.</text>
</comment>
<dbReference type="EMBL" id="JAJEQF010000016">
    <property type="protein sequence ID" value="MCC2167596.1"/>
    <property type="molecule type" value="Genomic_DNA"/>
</dbReference>
<reference evidence="2 3" key="1">
    <citation type="submission" date="2021-10" db="EMBL/GenBank/DDBJ databases">
        <title>Anaerobic single-cell dispensing facilitates the cultivation of human gut bacteria.</title>
        <authorList>
            <person name="Afrizal A."/>
        </authorList>
    </citation>
    <scope>NUCLEOTIDE SEQUENCE [LARGE SCALE GENOMIC DNA]</scope>
    <source>
        <strain evidence="2 3">CLA-AA-H244</strain>
    </source>
</reference>
<protein>
    <submittedName>
        <fullName evidence="2">Uncharacterized protein</fullName>
    </submittedName>
</protein>
<evidence type="ECO:0000313" key="2">
    <source>
        <dbReference type="EMBL" id="MCC2167596.1"/>
    </source>
</evidence>
<keyword evidence="3" id="KW-1185">Reference proteome</keyword>